<evidence type="ECO:0000313" key="3">
    <source>
        <dbReference type="Proteomes" id="UP000092461"/>
    </source>
</evidence>
<reference evidence="2" key="1">
    <citation type="submission" date="2020-05" db="UniProtKB">
        <authorList>
            <consortium name="EnsemblMetazoa"/>
        </authorList>
    </citation>
    <scope>IDENTIFICATION</scope>
    <source>
        <strain evidence="2">Jacobina</strain>
    </source>
</reference>
<dbReference type="Proteomes" id="UP000092461">
    <property type="component" value="Unassembled WGS sequence"/>
</dbReference>
<evidence type="ECO:0000313" key="2">
    <source>
        <dbReference type="EnsemblMetazoa" id="LLOJ005320-PA"/>
    </source>
</evidence>
<accession>A0A1B0CL33</accession>
<dbReference type="GO" id="GO:0005319">
    <property type="term" value="F:lipid transporter activity"/>
    <property type="evidence" value="ECO:0007669"/>
    <property type="project" value="InterPro"/>
</dbReference>
<dbReference type="Gene3D" id="1.25.10.20">
    <property type="entry name" value="Vitellinogen, superhelical"/>
    <property type="match status" value="1"/>
</dbReference>
<dbReference type="Pfam" id="PF01347">
    <property type="entry name" value="Vitellogenin_N"/>
    <property type="match status" value="1"/>
</dbReference>
<dbReference type="VEuPathDB" id="VectorBase:LLOJ005320"/>
<dbReference type="EMBL" id="AJWK01016877">
    <property type="status" value="NOT_ANNOTATED_CDS"/>
    <property type="molecule type" value="Genomic_DNA"/>
</dbReference>
<dbReference type="SUPFAM" id="SSF48431">
    <property type="entry name" value="Lipovitellin-phosvitin complex, superhelical domain"/>
    <property type="match status" value="1"/>
</dbReference>
<dbReference type="VEuPathDB" id="VectorBase:LLONM1_007859"/>
<dbReference type="InterPro" id="IPR011030">
    <property type="entry name" value="Lipovitellin_superhlx_dom"/>
</dbReference>
<sequence>MILQKDERDINARKALASALLFDWRSFPKESKAHYSRIQNTLYGSCMAMSSVKQNGGLSVEQNFDPMKCSDFRWWILSDNDYVDRIEGLQMSNFRKLDFIQESGKYVLKKIHSKQHIFLTPGKADEIEHSLNTCYDIQRDEQAEASESSEGGASNFNEDLFDFETEHDINMRQDEKTVLFNEDYKKILSIPENWKYIHPRSGNRKAVEIIDYMKIFSEEDFELLYNKTMENETNSKALKTFLEVVPLVGTPAATIFTTKLVRNRDIKFKREKMLSKLAGSIRHVSPESLQTLRNLTMSEDGKDAPRGALLAYSSALSLISRKLNLPQNAESRLIMDERAMLMEGYDYLTKRLTDEQKYRNQVILVQALGDLHLPQTHAFLNNYKATNKNLLVHILNAQEKILLENIPSDAHFEILARKMHEEKDFEFYNFYVTTAKVLIEQGKLPGSADKFLRRLEPGARSKRFFYKTKGDFKEHYALSGHVIFSNATRGFKQFQIDLMRTFAGEYIKVYSLLFRASNLDQISQLNDVVSDVLQQKDFSYELSLSKGSRTIYATATDFEFQTVVMTIMSLVMRQSQEAIVPHSTFNTICSFNNIDFLLPMDSGKYFRYYVQTPMVHEYNNADCAGNGNFPTEDDGFQGTRQVSNLELTKQIAVDVSAQANKVNDRLYIFLTRNGALTPYLGLKTKKETQVYFNHLKKPGYEPDSDWEKNFYFSDIINVSDGRTKTEKEILAKGHCEDFGMEYKIEIDNYRAPPNGFKIPRSLSELIYSKPFSGMTTLAPGEFIVSLASYFRWKFLANSAYSIEWNEFVQPSEIFDTTKMSFHMEDGLIILEFLDKNDNIRVKYMVDEDDGERQLARIPSNGPTRAFCVRCESNEDSGEWSVKLFYGKYDQRIIHCPRDQTQVLIEGSSWFTEEQLEYRNHERLTYEECRAKTEILPAKETENTYSCAKAATMEREFQVLIHYKNLPECISECIKDYGLWAFSSMDGVRKPPVGVMSEGEVDIRTYHPMDSYDNFEMTISTTDDTFQFKGSSEIMKLEWAAFDGIHHFFDHFSSYPLCRVYPEDLPGNSTDWVLLSVINYDTKVYAKRVKDDQLGLFIENVSKEMKIFPVQNEIGKYKVLVSEKDIDTLTMSSKEHFATTMIRNTIFIRELVSWNQIVIGYNGRSIFIKGTSSDLGTNFCAGSHNNLLMEFSDDF</sequence>
<feature type="domain" description="Vitellogenin" evidence="1">
    <location>
        <begin position="8"/>
        <end position="389"/>
    </location>
</feature>
<organism evidence="2 3">
    <name type="scientific">Lutzomyia longipalpis</name>
    <name type="common">Sand fly</name>
    <dbReference type="NCBI Taxonomy" id="7200"/>
    <lineage>
        <taxon>Eukaryota</taxon>
        <taxon>Metazoa</taxon>
        <taxon>Ecdysozoa</taxon>
        <taxon>Arthropoda</taxon>
        <taxon>Hexapoda</taxon>
        <taxon>Insecta</taxon>
        <taxon>Pterygota</taxon>
        <taxon>Neoptera</taxon>
        <taxon>Endopterygota</taxon>
        <taxon>Diptera</taxon>
        <taxon>Nematocera</taxon>
        <taxon>Psychodoidea</taxon>
        <taxon>Psychodidae</taxon>
        <taxon>Lutzomyia</taxon>
        <taxon>Lutzomyia</taxon>
    </lineage>
</organism>
<name>A0A1B0CL33_LUTLO</name>
<evidence type="ECO:0000259" key="1">
    <source>
        <dbReference type="Pfam" id="PF01347"/>
    </source>
</evidence>
<keyword evidence="3" id="KW-1185">Reference proteome</keyword>
<proteinExistence type="predicted"/>
<dbReference type="EnsemblMetazoa" id="LLOJ005320-RA">
    <property type="protein sequence ID" value="LLOJ005320-PA"/>
    <property type="gene ID" value="LLOJ005320"/>
</dbReference>
<protein>
    <recommendedName>
        <fullName evidence="1">Vitellogenin domain-containing protein</fullName>
    </recommendedName>
</protein>
<dbReference type="InterPro" id="IPR001747">
    <property type="entry name" value="Vitellogenin_N"/>
</dbReference>
<dbReference type="AlphaFoldDB" id="A0A1B0CL33"/>